<accession>A0A392RXR9</accession>
<keyword evidence="2" id="KW-1185">Reference proteome</keyword>
<organism evidence="1 2">
    <name type="scientific">Trifolium medium</name>
    <dbReference type="NCBI Taxonomy" id="97028"/>
    <lineage>
        <taxon>Eukaryota</taxon>
        <taxon>Viridiplantae</taxon>
        <taxon>Streptophyta</taxon>
        <taxon>Embryophyta</taxon>
        <taxon>Tracheophyta</taxon>
        <taxon>Spermatophyta</taxon>
        <taxon>Magnoliopsida</taxon>
        <taxon>eudicotyledons</taxon>
        <taxon>Gunneridae</taxon>
        <taxon>Pentapetalae</taxon>
        <taxon>rosids</taxon>
        <taxon>fabids</taxon>
        <taxon>Fabales</taxon>
        <taxon>Fabaceae</taxon>
        <taxon>Papilionoideae</taxon>
        <taxon>50 kb inversion clade</taxon>
        <taxon>NPAAA clade</taxon>
        <taxon>Hologalegina</taxon>
        <taxon>IRL clade</taxon>
        <taxon>Trifolieae</taxon>
        <taxon>Trifolium</taxon>
    </lineage>
</organism>
<sequence>THTSYLNMNRQRSFSRLGREGQDITRRFYSAVVALL</sequence>
<dbReference type="Proteomes" id="UP000265520">
    <property type="component" value="Unassembled WGS sequence"/>
</dbReference>
<proteinExistence type="predicted"/>
<protein>
    <submittedName>
        <fullName evidence="1">Uncharacterized protein</fullName>
    </submittedName>
</protein>
<evidence type="ECO:0000313" key="2">
    <source>
        <dbReference type="Proteomes" id="UP000265520"/>
    </source>
</evidence>
<evidence type="ECO:0000313" key="1">
    <source>
        <dbReference type="EMBL" id="MCI40376.1"/>
    </source>
</evidence>
<comment type="caution">
    <text evidence="1">The sequence shown here is derived from an EMBL/GenBank/DDBJ whole genome shotgun (WGS) entry which is preliminary data.</text>
</comment>
<name>A0A392RXR9_9FABA</name>
<feature type="non-terminal residue" evidence="1">
    <location>
        <position position="1"/>
    </location>
</feature>
<dbReference type="EMBL" id="LXQA010279043">
    <property type="protein sequence ID" value="MCI40376.1"/>
    <property type="molecule type" value="Genomic_DNA"/>
</dbReference>
<reference evidence="1 2" key="1">
    <citation type="journal article" date="2018" name="Front. Plant Sci.">
        <title>Red Clover (Trifolium pratense) and Zigzag Clover (T. medium) - A Picture of Genomic Similarities and Differences.</title>
        <authorList>
            <person name="Dluhosova J."/>
            <person name="Istvanek J."/>
            <person name="Nedelnik J."/>
            <person name="Repkova J."/>
        </authorList>
    </citation>
    <scope>NUCLEOTIDE SEQUENCE [LARGE SCALE GENOMIC DNA]</scope>
    <source>
        <strain evidence="2">cv. 10/8</strain>
        <tissue evidence="1">Leaf</tissue>
    </source>
</reference>
<dbReference type="AlphaFoldDB" id="A0A392RXR9"/>